<dbReference type="Proteomes" id="UP000619041">
    <property type="component" value="Unassembled WGS sequence"/>
</dbReference>
<sequence>MQTFRRRLCKLDLSPGAPVRQNARMLAAKCGIDAAELLHIAICRAAKPGAARPDIDLVPYLTMLMRSIVSGIAKARRRAAEYGVAVPLQYVSEQVPSCRSILDPVREIQRDQERNYFESLLGELHGGDPLMVKLVDAIGMNMRGTRIEKELELDTTELASLRRRLKRNAFKLAAREGLQFL</sequence>
<evidence type="ECO:0000313" key="2">
    <source>
        <dbReference type="Proteomes" id="UP000619041"/>
    </source>
</evidence>
<evidence type="ECO:0000313" key="1">
    <source>
        <dbReference type="EMBL" id="GGD91507.1"/>
    </source>
</evidence>
<gene>
    <name evidence="1" type="ORF">GCM10011515_08970</name>
</gene>
<proteinExistence type="predicted"/>
<name>A0ABQ1S2X7_9SPHN</name>
<protein>
    <recommendedName>
        <fullName evidence="3">Sigma-70 family RNA polymerase sigma factor</fullName>
    </recommendedName>
</protein>
<evidence type="ECO:0008006" key="3">
    <source>
        <dbReference type="Google" id="ProtNLM"/>
    </source>
</evidence>
<keyword evidence="2" id="KW-1185">Reference proteome</keyword>
<accession>A0ABQ1S2X7</accession>
<comment type="caution">
    <text evidence="1">The sequence shown here is derived from an EMBL/GenBank/DDBJ whole genome shotgun (WGS) entry which is preliminary data.</text>
</comment>
<dbReference type="EMBL" id="BMKL01000001">
    <property type="protein sequence ID" value="GGD91507.1"/>
    <property type="molecule type" value="Genomic_DNA"/>
</dbReference>
<organism evidence="1 2">
    <name type="scientific">Tsuneonella deserti</name>
    <dbReference type="NCBI Taxonomy" id="2035528"/>
    <lineage>
        <taxon>Bacteria</taxon>
        <taxon>Pseudomonadati</taxon>
        <taxon>Pseudomonadota</taxon>
        <taxon>Alphaproteobacteria</taxon>
        <taxon>Sphingomonadales</taxon>
        <taxon>Erythrobacteraceae</taxon>
        <taxon>Tsuneonella</taxon>
    </lineage>
</organism>
<reference evidence="2" key="1">
    <citation type="journal article" date="2019" name="Int. J. Syst. Evol. Microbiol.">
        <title>The Global Catalogue of Microorganisms (GCM) 10K type strain sequencing project: providing services to taxonomists for standard genome sequencing and annotation.</title>
        <authorList>
            <consortium name="The Broad Institute Genomics Platform"/>
            <consortium name="The Broad Institute Genome Sequencing Center for Infectious Disease"/>
            <person name="Wu L."/>
            <person name="Ma J."/>
        </authorList>
    </citation>
    <scope>NUCLEOTIDE SEQUENCE [LARGE SCALE GENOMIC DNA]</scope>
    <source>
        <strain evidence="2">CGMCC 1.15959</strain>
    </source>
</reference>